<reference evidence="2" key="1">
    <citation type="submission" date="2019-12" db="EMBL/GenBank/DDBJ databases">
        <title>Clostridiaceae gen. nov. sp. nov., isolated from sediment in Xinjiang, China.</title>
        <authorList>
            <person name="Zhang R."/>
        </authorList>
    </citation>
    <scope>NUCLEOTIDE SEQUENCE</scope>
    <source>
        <strain evidence="2">D2Q-11</strain>
    </source>
</reference>
<dbReference type="PRINTS" id="PR00413">
    <property type="entry name" value="HADHALOGNASE"/>
</dbReference>
<evidence type="ECO:0000313" key="2">
    <source>
        <dbReference type="EMBL" id="MBS4536918.1"/>
    </source>
</evidence>
<dbReference type="Proteomes" id="UP000724672">
    <property type="component" value="Unassembled WGS sequence"/>
</dbReference>
<dbReference type="Pfam" id="PF13419">
    <property type="entry name" value="HAD_2"/>
    <property type="match status" value="1"/>
</dbReference>
<evidence type="ECO:0000256" key="1">
    <source>
        <dbReference type="ARBA" id="ARBA00022801"/>
    </source>
</evidence>
<keyword evidence="1 2" id="KW-0378">Hydrolase</keyword>
<dbReference type="InterPro" id="IPR036412">
    <property type="entry name" value="HAD-like_sf"/>
</dbReference>
<dbReference type="SUPFAM" id="SSF56784">
    <property type="entry name" value="HAD-like"/>
    <property type="match status" value="1"/>
</dbReference>
<keyword evidence="3" id="KW-1185">Reference proteome</keyword>
<sequence>MKKYKAILFDLDGTLLPMDMDEFMNGYFKELTGEINYDVSPEIFKRYIWQSTMDMITSIEKEKTNQDVFFESFSKLINDDIVNYKNQFNSFYKEHFPNLKQYTKPDPIVKDIIEFLKEKNVKMVVATNPVFPREAIEHRIDWAGLNTENFDLITSYENMHFTKPNSEYYKEILDKIGIDKENAIMVGNDMDEDIVASKIGLQTFYIDTYGIDKGVADFKPDHVGSLRDFFDYIKEIYK</sequence>
<name>A0A942Z765_9FIRM</name>
<gene>
    <name evidence="2" type="ORF">GOQ27_00495</name>
</gene>
<dbReference type="RefSeq" id="WP_203364849.1">
    <property type="nucleotide sequence ID" value="NZ_WSFT01000005.1"/>
</dbReference>
<dbReference type="InterPro" id="IPR051540">
    <property type="entry name" value="S-2-haloacid_dehalogenase"/>
</dbReference>
<comment type="caution">
    <text evidence="2">The sequence shown here is derived from an EMBL/GenBank/DDBJ whole genome shotgun (WGS) entry which is preliminary data.</text>
</comment>
<dbReference type="InterPro" id="IPR006439">
    <property type="entry name" value="HAD-SF_hydro_IA"/>
</dbReference>
<dbReference type="PANTHER" id="PTHR43316:SF3">
    <property type="entry name" value="HALOACID DEHALOGENASE, TYPE II (AFU_ORTHOLOGUE AFUA_2G07750)-RELATED"/>
    <property type="match status" value="1"/>
</dbReference>
<organism evidence="2 3">
    <name type="scientific">Anaeromonas frigoriresistens</name>
    <dbReference type="NCBI Taxonomy" id="2683708"/>
    <lineage>
        <taxon>Bacteria</taxon>
        <taxon>Bacillati</taxon>
        <taxon>Bacillota</taxon>
        <taxon>Tissierellia</taxon>
        <taxon>Tissierellales</taxon>
        <taxon>Thermohalobacteraceae</taxon>
        <taxon>Anaeromonas</taxon>
    </lineage>
</organism>
<dbReference type="SFLD" id="SFLDS00003">
    <property type="entry name" value="Haloacid_Dehalogenase"/>
    <property type="match status" value="1"/>
</dbReference>
<proteinExistence type="predicted"/>
<dbReference type="GO" id="GO:0016787">
    <property type="term" value="F:hydrolase activity"/>
    <property type="evidence" value="ECO:0007669"/>
    <property type="project" value="UniProtKB-KW"/>
</dbReference>
<accession>A0A942Z765</accession>
<dbReference type="InterPro" id="IPR041492">
    <property type="entry name" value="HAD_2"/>
</dbReference>
<dbReference type="AlphaFoldDB" id="A0A942Z765"/>
<dbReference type="PANTHER" id="PTHR43316">
    <property type="entry name" value="HYDROLASE, HALOACID DELAHOGENASE-RELATED"/>
    <property type="match status" value="1"/>
</dbReference>
<dbReference type="NCBIfam" id="TIGR01549">
    <property type="entry name" value="HAD-SF-IA-v1"/>
    <property type="match status" value="1"/>
</dbReference>
<dbReference type="EMBL" id="WSFT01000005">
    <property type="protein sequence ID" value="MBS4536918.1"/>
    <property type="molecule type" value="Genomic_DNA"/>
</dbReference>
<dbReference type="Gene3D" id="3.40.50.1000">
    <property type="entry name" value="HAD superfamily/HAD-like"/>
    <property type="match status" value="1"/>
</dbReference>
<protein>
    <submittedName>
        <fullName evidence="2">HAD family hydrolase</fullName>
    </submittedName>
</protein>
<dbReference type="SFLD" id="SFLDG01129">
    <property type="entry name" value="C1.5:_HAD__Beta-PGM__Phosphata"/>
    <property type="match status" value="1"/>
</dbReference>
<dbReference type="InterPro" id="IPR023214">
    <property type="entry name" value="HAD_sf"/>
</dbReference>
<evidence type="ECO:0000313" key="3">
    <source>
        <dbReference type="Proteomes" id="UP000724672"/>
    </source>
</evidence>